<dbReference type="InterPro" id="IPR002347">
    <property type="entry name" value="SDR_fam"/>
</dbReference>
<evidence type="ECO:0000313" key="5">
    <source>
        <dbReference type="Proteomes" id="UP001500298"/>
    </source>
</evidence>
<dbReference type="Pfam" id="PF00106">
    <property type="entry name" value="adh_short"/>
    <property type="match status" value="1"/>
</dbReference>
<dbReference type="Proteomes" id="UP001500298">
    <property type="component" value="Unassembled WGS sequence"/>
</dbReference>
<sequence length="231" mass="25327">MIVVTGGTKGIGKAIIHKFAQAGHAVAVCARNEQDLMALKTEVESTYGIKVYAQPADLSKKEEAMKFIDFVLQTGEEVDILVNNTGVFVPGAIHEEEDGVLEMVMQTNLYSAYYLSRGFIKGMKERQEGHIFNIASVAGIMAYPNGGTYAISKHAMMGLSKCLREELKPHNIKVTSIMPGATYTASWDGVELPEDRFSKPEDVADVVYASYILSDRSCVEEVVIRPQLGDL</sequence>
<accession>A0ABP9D1Q4</accession>
<dbReference type="PRINTS" id="PR00080">
    <property type="entry name" value="SDRFAMILY"/>
</dbReference>
<dbReference type="RefSeq" id="WP_345368637.1">
    <property type="nucleotide sequence ID" value="NZ_BAABJX010000005.1"/>
</dbReference>
<dbReference type="InterPro" id="IPR036291">
    <property type="entry name" value="NAD(P)-bd_dom_sf"/>
</dbReference>
<dbReference type="PANTHER" id="PTHR44196">
    <property type="entry name" value="DEHYDROGENASE/REDUCTASE SDR FAMILY MEMBER 7B"/>
    <property type="match status" value="1"/>
</dbReference>
<dbReference type="PANTHER" id="PTHR44196:SF1">
    <property type="entry name" value="DEHYDROGENASE_REDUCTASE SDR FAMILY MEMBER 7B"/>
    <property type="match status" value="1"/>
</dbReference>
<name>A0ABP9D1Q4_9BACT</name>
<keyword evidence="5" id="KW-1185">Reference proteome</keyword>
<comment type="similarity">
    <text evidence="1 3">Belongs to the short-chain dehydrogenases/reductases (SDR) family.</text>
</comment>
<organism evidence="4 5">
    <name type="scientific">Algivirga pacifica</name>
    <dbReference type="NCBI Taxonomy" id="1162670"/>
    <lineage>
        <taxon>Bacteria</taxon>
        <taxon>Pseudomonadati</taxon>
        <taxon>Bacteroidota</taxon>
        <taxon>Cytophagia</taxon>
        <taxon>Cytophagales</taxon>
        <taxon>Flammeovirgaceae</taxon>
        <taxon>Algivirga</taxon>
    </lineage>
</organism>
<dbReference type="InterPro" id="IPR020904">
    <property type="entry name" value="Sc_DH/Rdtase_CS"/>
</dbReference>
<dbReference type="PROSITE" id="PS00061">
    <property type="entry name" value="ADH_SHORT"/>
    <property type="match status" value="1"/>
</dbReference>
<keyword evidence="2" id="KW-0560">Oxidoreductase</keyword>
<dbReference type="CDD" id="cd05233">
    <property type="entry name" value="SDR_c"/>
    <property type="match status" value="1"/>
</dbReference>
<proteinExistence type="inferred from homology"/>
<evidence type="ECO:0000256" key="3">
    <source>
        <dbReference type="RuleBase" id="RU000363"/>
    </source>
</evidence>
<dbReference type="PRINTS" id="PR00081">
    <property type="entry name" value="GDHRDH"/>
</dbReference>
<evidence type="ECO:0000313" key="4">
    <source>
        <dbReference type="EMBL" id="GAA4821937.1"/>
    </source>
</evidence>
<dbReference type="EMBL" id="BAABJX010000005">
    <property type="protein sequence ID" value="GAA4821937.1"/>
    <property type="molecule type" value="Genomic_DNA"/>
</dbReference>
<evidence type="ECO:0000256" key="2">
    <source>
        <dbReference type="ARBA" id="ARBA00023002"/>
    </source>
</evidence>
<evidence type="ECO:0000256" key="1">
    <source>
        <dbReference type="ARBA" id="ARBA00006484"/>
    </source>
</evidence>
<comment type="caution">
    <text evidence="4">The sequence shown here is derived from an EMBL/GenBank/DDBJ whole genome shotgun (WGS) entry which is preliminary data.</text>
</comment>
<gene>
    <name evidence="4" type="ORF">GCM10023331_02880</name>
</gene>
<dbReference type="Gene3D" id="3.40.50.720">
    <property type="entry name" value="NAD(P)-binding Rossmann-like Domain"/>
    <property type="match status" value="1"/>
</dbReference>
<dbReference type="SUPFAM" id="SSF51735">
    <property type="entry name" value="NAD(P)-binding Rossmann-fold domains"/>
    <property type="match status" value="1"/>
</dbReference>
<protein>
    <submittedName>
        <fullName evidence="4">SDR family oxidoreductase</fullName>
    </submittedName>
</protein>
<reference evidence="5" key="1">
    <citation type="journal article" date="2019" name="Int. J. Syst. Evol. Microbiol.">
        <title>The Global Catalogue of Microorganisms (GCM) 10K type strain sequencing project: providing services to taxonomists for standard genome sequencing and annotation.</title>
        <authorList>
            <consortium name="The Broad Institute Genomics Platform"/>
            <consortium name="The Broad Institute Genome Sequencing Center for Infectious Disease"/>
            <person name="Wu L."/>
            <person name="Ma J."/>
        </authorList>
    </citation>
    <scope>NUCLEOTIDE SEQUENCE [LARGE SCALE GENOMIC DNA]</scope>
    <source>
        <strain evidence="5">JCM 18326</strain>
    </source>
</reference>